<reference evidence="2" key="1">
    <citation type="submission" date="2016-11" db="UniProtKB">
        <authorList>
            <consortium name="WormBaseParasite"/>
        </authorList>
    </citation>
    <scope>IDENTIFICATION</scope>
</reference>
<dbReference type="WBParaSite" id="Hba_08704">
    <property type="protein sequence ID" value="Hba_08704"/>
    <property type="gene ID" value="Hba_08704"/>
</dbReference>
<sequence length="180" mass="20776">MNRFNSSTMVSSSKRLVLYSTFILIALPLFWKYHICSYFDVVDGSSIRLISPVRFLIFKFTKSGTFKEYFVLKIECCMITVCKAVQNFFSSNNVCFIRNITGSLYCERPSASNSFIKISLCCCGDKAMFILRHRITISFSSAVLFSVVSLLSKFQSNLYINFQYSHANCHKFHLEFIKNN</sequence>
<name>A0A1I7WU89_HETBA</name>
<evidence type="ECO:0000313" key="1">
    <source>
        <dbReference type="Proteomes" id="UP000095283"/>
    </source>
</evidence>
<protein>
    <submittedName>
        <fullName evidence="2">Transmembrane protein</fullName>
    </submittedName>
</protein>
<proteinExistence type="predicted"/>
<dbReference type="AlphaFoldDB" id="A0A1I7WU89"/>
<evidence type="ECO:0000313" key="2">
    <source>
        <dbReference type="WBParaSite" id="Hba_08704"/>
    </source>
</evidence>
<accession>A0A1I7WU89</accession>
<dbReference type="Proteomes" id="UP000095283">
    <property type="component" value="Unplaced"/>
</dbReference>
<organism evidence="1 2">
    <name type="scientific">Heterorhabditis bacteriophora</name>
    <name type="common">Entomopathogenic nematode worm</name>
    <dbReference type="NCBI Taxonomy" id="37862"/>
    <lineage>
        <taxon>Eukaryota</taxon>
        <taxon>Metazoa</taxon>
        <taxon>Ecdysozoa</taxon>
        <taxon>Nematoda</taxon>
        <taxon>Chromadorea</taxon>
        <taxon>Rhabditida</taxon>
        <taxon>Rhabditina</taxon>
        <taxon>Rhabditomorpha</taxon>
        <taxon>Strongyloidea</taxon>
        <taxon>Heterorhabditidae</taxon>
        <taxon>Heterorhabditis</taxon>
    </lineage>
</organism>
<keyword evidence="1" id="KW-1185">Reference proteome</keyword>